<dbReference type="Gene3D" id="2.40.70.10">
    <property type="entry name" value="Acid Proteases"/>
    <property type="match status" value="1"/>
</dbReference>
<comment type="caution">
    <text evidence="3">The sequence shown here is derived from an EMBL/GenBank/DDBJ whole genome shotgun (WGS) entry which is preliminary data.</text>
</comment>
<dbReference type="Proteomes" id="UP001164929">
    <property type="component" value="Chromosome 13"/>
</dbReference>
<dbReference type="SUPFAM" id="SSF50630">
    <property type="entry name" value="Acid proteases"/>
    <property type="match status" value="1"/>
</dbReference>
<name>A0AAD6LXZ6_9ROSI</name>
<keyword evidence="4" id="KW-1185">Reference proteome</keyword>
<feature type="region of interest" description="Disordered" evidence="1">
    <location>
        <begin position="1"/>
        <end position="27"/>
    </location>
</feature>
<accession>A0AAD6LXZ6</accession>
<feature type="compositionally biased region" description="Low complexity" evidence="1">
    <location>
        <begin position="772"/>
        <end position="792"/>
    </location>
</feature>
<dbReference type="CDD" id="cd00303">
    <property type="entry name" value="retropepsin_like"/>
    <property type="match status" value="1"/>
</dbReference>
<feature type="region of interest" description="Disordered" evidence="1">
    <location>
        <begin position="337"/>
        <end position="363"/>
    </location>
</feature>
<proteinExistence type="predicted"/>
<dbReference type="PANTHER" id="PTHR33067">
    <property type="entry name" value="RNA-DIRECTED DNA POLYMERASE-RELATED"/>
    <property type="match status" value="1"/>
</dbReference>
<feature type="region of interest" description="Disordered" evidence="1">
    <location>
        <begin position="766"/>
        <end position="809"/>
    </location>
</feature>
<dbReference type="AlphaFoldDB" id="A0AAD6LXZ6"/>
<feature type="compositionally biased region" description="Basic and acidic residues" evidence="1">
    <location>
        <begin position="12"/>
        <end position="27"/>
    </location>
</feature>
<dbReference type="InterPro" id="IPR005162">
    <property type="entry name" value="Retrotrans_gag_dom"/>
</dbReference>
<feature type="compositionally biased region" description="Polar residues" evidence="1">
    <location>
        <begin position="257"/>
        <end position="271"/>
    </location>
</feature>
<feature type="compositionally biased region" description="Polar residues" evidence="1">
    <location>
        <begin position="342"/>
        <end position="361"/>
    </location>
</feature>
<evidence type="ECO:0000259" key="2">
    <source>
        <dbReference type="Pfam" id="PF03732"/>
    </source>
</evidence>
<evidence type="ECO:0000313" key="3">
    <source>
        <dbReference type="EMBL" id="KAJ6975160.1"/>
    </source>
</evidence>
<protein>
    <recommendedName>
        <fullName evidence="2">Retrotransposon gag domain-containing protein</fullName>
    </recommendedName>
</protein>
<reference evidence="3" key="1">
    <citation type="journal article" date="2023" name="Mol. Ecol. Resour.">
        <title>Chromosome-level genome assembly of a triploid poplar Populus alba 'Berolinensis'.</title>
        <authorList>
            <person name="Chen S."/>
            <person name="Yu Y."/>
            <person name="Wang X."/>
            <person name="Wang S."/>
            <person name="Zhang T."/>
            <person name="Zhou Y."/>
            <person name="He R."/>
            <person name="Meng N."/>
            <person name="Wang Y."/>
            <person name="Liu W."/>
            <person name="Liu Z."/>
            <person name="Liu J."/>
            <person name="Guo Q."/>
            <person name="Huang H."/>
            <person name="Sederoff R.R."/>
            <person name="Wang G."/>
            <person name="Qu G."/>
            <person name="Chen S."/>
        </authorList>
    </citation>
    <scope>NUCLEOTIDE SEQUENCE</scope>
    <source>
        <strain evidence="3">SC-2020</strain>
    </source>
</reference>
<dbReference type="PANTHER" id="PTHR33067:SF32">
    <property type="entry name" value="ASPARTIC PEPTIDASE DDI1-TYPE DOMAIN-CONTAINING PROTEIN"/>
    <property type="match status" value="1"/>
</dbReference>
<organism evidence="3 4">
    <name type="scientific">Populus alba x Populus x berolinensis</name>
    <dbReference type="NCBI Taxonomy" id="444605"/>
    <lineage>
        <taxon>Eukaryota</taxon>
        <taxon>Viridiplantae</taxon>
        <taxon>Streptophyta</taxon>
        <taxon>Embryophyta</taxon>
        <taxon>Tracheophyta</taxon>
        <taxon>Spermatophyta</taxon>
        <taxon>Magnoliopsida</taxon>
        <taxon>eudicotyledons</taxon>
        <taxon>Gunneridae</taxon>
        <taxon>Pentapetalae</taxon>
        <taxon>rosids</taxon>
        <taxon>fabids</taxon>
        <taxon>Malpighiales</taxon>
        <taxon>Salicaceae</taxon>
        <taxon>Saliceae</taxon>
        <taxon>Populus</taxon>
    </lineage>
</organism>
<sequence>MAEEDNQSLHNENNENNHRRTLRDHMNPTRTSAPSCIVFPPDASHFNFKPDIIQLLPSFHGLDLENPYLHLREFEEVCNTYNDSNYSMNTIRLKLFPFSLKDKAKTWLQNLRPGSIRAWDEMQQQFLKKFFPSHRKNSFKRQIITFTQKPGETFYQCWDRYRDLLNTCPHHGFETWRLVSHFYEGLTPRDRQMVELMCNGTFKDKDPNEAMEYLDLLVENAQNWDTTGTYEAPSKTQPHTSSGGMHNLREDHDLQANWKSDNNNAQTSQPPFQAHHDFQNSHGYAPPYAPPPRRNLEETLHAFIEKQKTINTQLAQSMTDFKDALTKLTSALNFQEKGKFPSQPQQNPKGQYNANTSSSKSQHMDQVKSIITLRSDKVIEKPILEPCEKDDESISEGKEGVEPEHCKEKVRINIPLLNAIKQVPSYAKFLKDLCTVKRKLNVKKKAFLAEQVSAILQNNNALKYKDPGCPTISCFIGEHKIKRALLDLGASVNLLPYSVFQSLNLGELKPTSVTLLLADRSVKVSRGIVEDVLVQVDKFIYPVDFIVLDMQPVEACNSFPIILGHPFLATSNALINCRNGLMKLSFGNMTLEMNIFNICKQPGDDNDLQEVDYIEELVHDQLESTLSKIELDKYEDLQMIYSQEEITDEKGTKNIDANLLSKVTTDLTSDIPPIDDYSPDESLLSLSSMPCTEDKGKFLNEVKNFYVDDPYLFKNCPDQIFQRRIPDNEILPHGPTTSLTISQNRESQAVLGALLHISNRQFFSKSCTRTQPSPASTAASSSAPAAIANSQPLNHWKQRKHRQEEKDRDQHQLPAFFIVFRISVTGCAQEKLECHLLRLRPTQAENKGKRAGADEHGQTSQHAFNIADVHHGNYNPSRKAESNMQEDSYGPMTRARAKQLQRALTNQIAMIEAASELKISNQFEIGSRVLICLQLELGDGKSP</sequence>
<evidence type="ECO:0000256" key="1">
    <source>
        <dbReference type="SAM" id="MobiDB-lite"/>
    </source>
</evidence>
<feature type="domain" description="Retrotransposon gag" evidence="2">
    <location>
        <begin position="94"/>
        <end position="187"/>
    </location>
</feature>
<dbReference type="EMBL" id="JAQIZT010000013">
    <property type="protein sequence ID" value="KAJ6975160.1"/>
    <property type="molecule type" value="Genomic_DNA"/>
</dbReference>
<feature type="compositionally biased region" description="Polar residues" evidence="1">
    <location>
        <begin position="227"/>
        <end position="244"/>
    </location>
</feature>
<dbReference type="InterPro" id="IPR021109">
    <property type="entry name" value="Peptidase_aspartic_dom_sf"/>
</dbReference>
<feature type="region of interest" description="Disordered" evidence="1">
    <location>
        <begin position="227"/>
        <end position="294"/>
    </location>
</feature>
<evidence type="ECO:0000313" key="4">
    <source>
        <dbReference type="Proteomes" id="UP001164929"/>
    </source>
</evidence>
<gene>
    <name evidence="3" type="ORF">NC653_031110</name>
</gene>
<dbReference type="Pfam" id="PF03732">
    <property type="entry name" value="Retrotrans_gag"/>
    <property type="match status" value="1"/>
</dbReference>